<accession>A0A9W6L6K3</accession>
<dbReference type="InterPro" id="IPR042099">
    <property type="entry name" value="ANL_N_sf"/>
</dbReference>
<keyword evidence="2" id="KW-0436">Ligase</keyword>
<reference evidence="5" key="1">
    <citation type="journal article" date="2014" name="Int. J. Syst. Evol. Microbiol.">
        <title>Complete genome sequence of Corynebacterium casei LMG S-19264T (=DSM 44701T), isolated from a smear-ripened cheese.</title>
        <authorList>
            <consortium name="US DOE Joint Genome Institute (JGI-PGF)"/>
            <person name="Walter F."/>
            <person name="Albersmeier A."/>
            <person name="Kalinowski J."/>
            <person name="Ruckert C."/>
        </authorList>
    </citation>
    <scope>NUCLEOTIDE SEQUENCE</scope>
    <source>
        <strain evidence="5">VKM Ac-1069</strain>
    </source>
</reference>
<evidence type="ECO:0000256" key="1">
    <source>
        <dbReference type="ARBA" id="ARBA00006432"/>
    </source>
</evidence>
<dbReference type="InterPro" id="IPR000873">
    <property type="entry name" value="AMP-dep_synth/lig_dom"/>
</dbReference>
<dbReference type="GO" id="GO:0016878">
    <property type="term" value="F:acid-thiol ligase activity"/>
    <property type="evidence" value="ECO:0007669"/>
    <property type="project" value="UniProtKB-ARBA"/>
</dbReference>
<dbReference type="Pfam" id="PF13193">
    <property type="entry name" value="AMP-binding_C"/>
    <property type="match status" value="1"/>
</dbReference>
<feature type="domain" description="AMP-dependent synthetase/ligase" evidence="3">
    <location>
        <begin position="8"/>
        <end position="367"/>
    </location>
</feature>
<dbReference type="InterPro" id="IPR025110">
    <property type="entry name" value="AMP-bd_C"/>
</dbReference>
<evidence type="ECO:0000313" key="5">
    <source>
        <dbReference type="EMBL" id="GLL13010.1"/>
    </source>
</evidence>
<dbReference type="InterPro" id="IPR020845">
    <property type="entry name" value="AMP-binding_CS"/>
</dbReference>
<organism evidence="5 6">
    <name type="scientific">Pseudonocardia halophobica</name>
    <dbReference type="NCBI Taxonomy" id="29401"/>
    <lineage>
        <taxon>Bacteria</taxon>
        <taxon>Bacillati</taxon>
        <taxon>Actinomycetota</taxon>
        <taxon>Actinomycetes</taxon>
        <taxon>Pseudonocardiales</taxon>
        <taxon>Pseudonocardiaceae</taxon>
        <taxon>Pseudonocardia</taxon>
    </lineage>
</organism>
<name>A0A9W6L6K3_9PSEU</name>
<gene>
    <name evidence="5" type="ORF">GCM10017577_41530</name>
</gene>
<sequence length="505" mass="55085">MLVSDIIRNNARARGGSVALVVDGREITYAALQELVEETAGALTARGIGYGDRVAVLAKNSLEYVQLYFATAALGAILVPLNFWHRGAEHAYTIGDSEPALWFVEAQYDEVSQEARAAHPELPVLRIPGPEGDRADWEAFSAAAVDVPPVTVDERDPHMILYTSGTTGKPKGAMLSHRRTVDDGLAMASTLRANDRDVFMNYFPPFHVGNWDHMKPFLLMGATVILLREFDPDVVLDLLPRHRVSVILGVPTMLHALITHPRFPDTDTSSVRLLYYGAYDPSGIMDRTADAFGAREGKVQFAHTYGLTEGGPFVTWCPPEDVFDRWGSIGRAMPGVDVALLDDDGNEVPPGEPGEICVRGPRMSGYWRNEEASKTALAGDRLHTGDIAVADADGFLTIVDRKKDMIRSGGQNVWSKEVEDCLAKHPGVADAAVIGLPDPVYEEQVVAVVVPTGEPSEALAAELTAFVKAHLAGYNTPKQVHFVDEFPRTAVGKIQKHVLRERFGN</sequence>
<dbReference type="InterPro" id="IPR045851">
    <property type="entry name" value="AMP-bd_C_sf"/>
</dbReference>
<dbReference type="Pfam" id="PF00501">
    <property type="entry name" value="AMP-binding"/>
    <property type="match status" value="1"/>
</dbReference>
<evidence type="ECO:0000259" key="3">
    <source>
        <dbReference type="Pfam" id="PF00501"/>
    </source>
</evidence>
<proteinExistence type="inferred from homology"/>
<dbReference type="AlphaFoldDB" id="A0A9W6L6K3"/>
<dbReference type="PANTHER" id="PTHR43767">
    <property type="entry name" value="LONG-CHAIN-FATTY-ACID--COA LIGASE"/>
    <property type="match status" value="1"/>
</dbReference>
<dbReference type="PROSITE" id="PS00455">
    <property type="entry name" value="AMP_BINDING"/>
    <property type="match status" value="1"/>
</dbReference>
<dbReference type="InterPro" id="IPR050237">
    <property type="entry name" value="ATP-dep_AMP-bd_enzyme"/>
</dbReference>
<dbReference type="Gene3D" id="3.30.300.30">
    <property type="match status" value="1"/>
</dbReference>
<dbReference type="SUPFAM" id="SSF56801">
    <property type="entry name" value="Acetyl-CoA synthetase-like"/>
    <property type="match status" value="1"/>
</dbReference>
<dbReference type="Gene3D" id="3.40.50.12780">
    <property type="entry name" value="N-terminal domain of ligase-like"/>
    <property type="match status" value="1"/>
</dbReference>
<dbReference type="EMBL" id="BSFQ01000018">
    <property type="protein sequence ID" value="GLL13010.1"/>
    <property type="molecule type" value="Genomic_DNA"/>
</dbReference>
<reference evidence="5" key="2">
    <citation type="submission" date="2023-01" db="EMBL/GenBank/DDBJ databases">
        <authorList>
            <person name="Sun Q."/>
            <person name="Evtushenko L."/>
        </authorList>
    </citation>
    <scope>NUCLEOTIDE SEQUENCE</scope>
    <source>
        <strain evidence="5">VKM Ac-1069</strain>
    </source>
</reference>
<dbReference type="Proteomes" id="UP001143463">
    <property type="component" value="Unassembled WGS sequence"/>
</dbReference>
<dbReference type="PANTHER" id="PTHR43767:SF1">
    <property type="entry name" value="NONRIBOSOMAL PEPTIDE SYNTHASE PES1 (EUROFUNG)-RELATED"/>
    <property type="match status" value="1"/>
</dbReference>
<feature type="domain" description="AMP-binding enzyme C-terminal" evidence="4">
    <location>
        <begin position="417"/>
        <end position="493"/>
    </location>
</feature>
<evidence type="ECO:0000313" key="6">
    <source>
        <dbReference type="Proteomes" id="UP001143463"/>
    </source>
</evidence>
<evidence type="ECO:0000256" key="2">
    <source>
        <dbReference type="ARBA" id="ARBA00022598"/>
    </source>
</evidence>
<dbReference type="FunFam" id="3.30.300.30:FF:000008">
    <property type="entry name" value="2,3-dihydroxybenzoate-AMP ligase"/>
    <property type="match status" value="1"/>
</dbReference>
<protein>
    <submittedName>
        <fullName evidence="5">Acyl-CoA synthetase</fullName>
    </submittedName>
</protein>
<keyword evidence="6" id="KW-1185">Reference proteome</keyword>
<evidence type="ECO:0000259" key="4">
    <source>
        <dbReference type="Pfam" id="PF13193"/>
    </source>
</evidence>
<dbReference type="RefSeq" id="WP_051737084.1">
    <property type="nucleotide sequence ID" value="NZ_BAAAUZ010000006.1"/>
</dbReference>
<comment type="caution">
    <text evidence="5">The sequence shown here is derived from an EMBL/GenBank/DDBJ whole genome shotgun (WGS) entry which is preliminary data.</text>
</comment>
<comment type="similarity">
    <text evidence="1">Belongs to the ATP-dependent AMP-binding enzyme family.</text>
</comment>